<evidence type="ECO:0000313" key="2">
    <source>
        <dbReference type="Proteomes" id="UP000010556"/>
    </source>
</evidence>
<organism evidence="1 2">
    <name type="scientific">Myotis davidii</name>
    <name type="common">David's myotis</name>
    <dbReference type="NCBI Taxonomy" id="225400"/>
    <lineage>
        <taxon>Eukaryota</taxon>
        <taxon>Metazoa</taxon>
        <taxon>Chordata</taxon>
        <taxon>Craniata</taxon>
        <taxon>Vertebrata</taxon>
        <taxon>Euteleostomi</taxon>
        <taxon>Mammalia</taxon>
        <taxon>Eutheria</taxon>
        <taxon>Laurasiatheria</taxon>
        <taxon>Chiroptera</taxon>
        <taxon>Yangochiroptera</taxon>
        <taxon>Vespertilionidae</taxon>
        <taxon>Myotis</taxon>
    </lineage>
</organism>
<proteinExistence type="predicted"/>
<protein>
    <submittedName>
        <fullName evidence="1">Uncharacterized protein</fullName>
    </submittedName>
</protein>
<evidence type="ECO:0000313" key="1">
    <source>
        <dbReference type="EMBL" id="ELK33003.1"/>
    </source>
</evidence>
<dbReference type="AlphaFoldDB" id="L5M5N8"/>
<accession>L5M5N8</accession>
<reference evidence="2" key="1">
    <citation type="journal article" date="2013" name="Science">
        <title>Comparative analysis of bat genomes provides insight into the evolution of flight and immunity.</title>
        <authorList>
            <person name="Zhang G."/>
            <person name="Cowled C."/>
            <person name="Shi Z."/>
            <person name="Huang Z."/>
            <person name="Bishop-Lilly K.A."/>
            <person name="Fang X."/>
            <person name="Wynne J.W."/>
            <person name="Xiong Z."/>
            <person name="Baker M.L."/>
            <person name="Zhao W."/>
            <person name="Tachedjian M."/>
            <person name="Zhu Y."/>
            <person name="Zhou P."/>
            <person name="Jiang X."/>
            <person name="Ng J."/>
            <person name="Yang L."/>
            <person name="Wu L."/>
            <person name="Xiao J."/>
            <person name="Feng Y."/>
            <person name="Chen Y."/>
            <person name="Sun X."/>
            <person name="Zhang Y."/>
            <person name="Marsh G.A."/>
            <person name="Crameri G."/>
            <person name="Broder C.C."/>
            <person name="Frey K.G."/>
            <person name="Wang L.F."/>
            <person name="Wang J."/>
        </authorList>
    </citation>
    <scope>NUCLEOTIDE SEQUENCE [LARGE SCALE GENOMIC DNA]</scope>
</reference>
<keyword evidence="2" id="KW-1185">Reference proteome</keyword>
<gene>
    <name evidence="1" type="ORF">MDA_GLEAN10003174</name>
</gene>
<name>L5M5N8_MYODS</name>
<dbReference type="EMBL" id="KB104743">
    <property type="protein sequence ID" value="ELK33003.1"/>
    <property type="molecule type" value="Genomic_DNA"/>
</dbReference>
<sequence>MQLPPPGPGCSSLPLFVSLENYWTSATPCPDPPLSRRRSPALPVATPPRCVSVFPGHAPPLLPGTRAAPAPGPHKRLCGRNLRSRWDRFILSLSPRASSVSADTHFLRGLGRTPANLDCVLSPAIPQIPVTNWSVHSPANCQPCICPETYAVTLPPSTTFQQQTTTAFGDKEQPRRCLSRLHLLGR</sequence>
<dbReference type="Proteomes" id="UP000010556">
    <property type="component" value="Unassembled WGS sequence"/>
</dbReference>